<accession>A0A7J3XY55</accession>
<dbReference type="Pfam" id="PF01864">
    <property type="entry name" value="CarS-like"/>
    <property type="match status" value="1"/>
</dbReference>
<sequence length="152" mass="16612">MVANSAPVLVRGEKLVDAGRFFIDGKPVFGSHKTWEGFTAGLIMGFMSSSIIGIIFESLYTTLLNMAGVVTALAGDLAGAFLKRRLNIKPGDPLPVVDQLDFAVASTLIYFFLDRDFASQPLLIAISLLVILLLHLATNNIAFTLRLKNKRW</sequence>
<feature type="transmembrane region" description="Helical" evidence="1">
    <location>
        <begin position="35"/>
        <end position="56"/>
    </location>
</feature>
<comment type="caution">
    <text evidence="2">The sequence shown here is derived from an EMBL/GenBank/DDBJ whole genome shotgun (WGS) entry which is preliminary data.</text>
</comment>
<protein>
    <submittedName>
        <fullName evidence="2">CDP-archaeol synthase</fullName>
    </submittedName>
</protein>
<keyword evidence="1" id="KW-1133">Transmembrane helix</keyword>
<reference evidence="2" key="1">
    <citation type="journal article" date="2020" name="mSystems">
        <title>Genome- and Community-Level Interaction Insights into Carbon Utilization and Element Cycling Functions of Hydrothermarchaeota in Hydrothermal Sediment.</title>
        <authorList>
            <person name="Zhou Z."/>
            <person name="Liu Y."/>
            <person name="Xu W."/>
            <person name="Pan J."/>
            <person name="Luo Z.H."/>
            <person name="Li M."/>
        </authorList>
    </citation>
    <scope>NUCLEOTIDE SEQUENCE [LARGE SCALE GENOMIC DNA]</scope>
    <source>
        <strain evidence="2">SpSt-110</strain>
    </source>
</reference>
<dbReference type="PANTHER" id="PTHR39650">
    <property type="entry name" value="CDP-ARCHAEOL SYNTHASE"/>
    <property type="match status" value="1"/>
</dbReference>
<evidence type="ECO:0000256" key="1">
    <source>
        <dbReference type="SAM" id="Phobius"/>
    </source>
</evidence>
<name>A0A7J3XY55_9CREN</name>
<dbReference type="PANTHER" id="PTHR39650:SF1">
    <property type="entry name" value="CDP-ARCHAEOL SYNTHASE"/>
    <property type="match status" value="1"/>
</dbReference>
<keyword evidence="1" id="KW-0472">Membrane</keyword>
<feature type="transmembrane region" description="Helical" evidence="1">
    <location>
        <begin position="62"/>
        <end position="82"/>
    </location>
</feature>
<evidence type="ECO:0000313" key="2">
    <source>
        <dbReference type="EMBL" id="HHP67485.1"/>
    </source>
</evidence>
<feature type="transmembrane region" description="Helical" evidence="1">
    <location>
        <begin position="119"/>
        <end position="143"/>
    </location>
</feature>
<gene>
    <name evidence="2" type="ORF">ENM60_01625</name>
</gene>
<dbReference type="InterPro" id="IPR032690">
    <property type="entry name" value="CarS"/>
</dbReference>
<dbReference type="EMBL" id="DRYK01000026">
    <property type="protein sequence ID" value="HHP67485.1"/>
    <property type="molecule type" value="Genomic_DNA"/>
</dbReference>
<proteinExistence type="predicted"/>
<keyword evidence="1" id="KW-0812">Transmembrane</keyword>
<organism evidence="2">
    <name type="scientific">Thermogladius calderae</name>
    <dbReference type="NCBI Taxonomy" id="1200300"/>
    <lineage>
        <taxon>Archaea</taxon>
        <taxon>Thermoproteota</taxon>
        <taxon>Thermoprotei</taxon>
        <taxon>Desulfurococcales</taxon>
        <taxon>Desulfurococcaceae</taxon>
        <taxon>Thermogladius</taxon>
    </lineage>
</organism>
<dbReference type="AlphaFoldDB" id="A0A7J3XY55"/>